<evidence type="ECO:0008006" key="4">
    <source>
        <dbReference type="Google" id="ProtNLM"/>
    </source>
</evidence>
<gene>
    <name evidence="2" type="ORF">SNAT2548_LOCUS22751</name>
</gene>
<sequence>MVARLSWALSPLLISLATEAVSSEVSAAGCPYFHQTACTAEPFRSFLEEWKQKTRCWLCDSQQLVLQARGVLQDLLYTQRPQLPVIGAEEVNLHPVWKETCVSGFLLAVFASTRSQSIQPWSFYDIGLSLITGCAFEEATFFALYGITPSQVAYNFYILGLPYHLPDPVLHIQEAEIGRADGAEAAPLVIDVGMGLGADSRYFLSQGFRVVAVEANRRAIEVAMTIDWVKPLVLAGKLLFLHAAVAPPGGGGSSTTVYAFDQRPEQSNAQAWVEEVGGVATSVRTIECADLLRLFGQAVYMKIDVESSTIDCLDSLVQSQRDAGRRPELPKFLSMELEAAQLFEPFYRNLKELGYLFYKACRQYVYSPSPCEQGQYSKEVPGCGSGPFGVAAVDYLRGLRWNPIHELPSDRQWVEEFEKGLDWFDLHAMRMA</sequence>
<accession>A0A812R439</accession>
<organism evidence="2 3">
    <name type="scientific">Symbiodinium natans</name>
    <dbReference type="NCBI Taxonomy" id="878477"/>
    <lineage>
        <taxon>Eukaryota</taxon>
        <taxon>Sar</taxon>
        <taxon>Alveolata</taxon>
        <taxon>Dinophyceae</taxon>
        <taxon>Suessiales</taxon>
        <taxon>Symbiodiniaceae</taxon>
        <taxon>Symbiodinium</taxon>
    </lineage>
</organism>
<keyword evidence="3" id="KW-1185">Reference proteome</keyword>
<feature type="chain" id="PRO_5032931696" description="Methyltransferase FkbM domain-containing protein" evidence="1">
    <location>
        <begin position="24"/>
        <end position="432"/>
    </location>
</feature>
<feature type="signal peptide" evidence="1">
    <location>
        <begin position="1"/>
        <end position="23"/>
    </location>
</feature>
<evidence type="ECO:0000313" key="3">
    <source>
        <dbReference type="Proteomes" id="UP000604046"/>
    </source>
</evidence>
<reference evidence="2" key="1">
    <citation type="submission" date="2021-02" db="EMBL/GenBank/DDBJ databases">
        <authorList>
            <person name="Dougan E. K."/>
            <person name="Rhodes N."/>
            <person name="Thang M."/>
            <person name="Chan C."/>
        </authorList>
    </citation>
    <scope>NUCLEOTIDE SEQUENCE</scope>
</reference>
<proteinExistence type="predicted"/>
<dbReference type="InterPro" id="IPR029063">
    <property type="entry name" value="SAM-dependent_MTases_sf"/>
</dbReference>
<comment type="caution">
    <text evidence="2">The sequence shown here is derived from an EMBL/GenBank/DDBJ whole genome shotgun (WGS) entry which is preliminary data.</text>
</comment>
<dbReference type="AlphaFoldDB" id="A0A812R439"/>
<evidence type="ECO:0000256" key="1">
    <source>
        <dbReference type="SAM" id="SignalP"/>
    </source>
</evidence>
<keyword evidence="1" id="KW-0732">Signal</keyword>
<dbReference type="EMBL" id="CAJNDS010002298">
    <property type="protein sequence ID" value="CAE7418317.1"/>
    <property type="molecule type" value="Genomic_DNA"/>
</dbReference>
<dbReference type="Gene3D" id="3.40.50.150">
    <property type="entry name" value="Vaccinia Virus protein VP39"/>
    <property type="match status" value="1"/>
</dbReference>
<evidence type="ECO:0000313" key="2">
    <source>
        <dbReference type="EMBL" id="CAE7418317.1"/>
    </source>
</evidence>
<dbReference type="OrthoDB" id="431507at2759"/>
<dbReference type="SUPFAM" id="SSF53335">
    <property type="entry name" value="S-adenosyl-L-methionine-dependent methyltransferases"/>
    <property type="match status" value="1"/>
</dbReference>
<dbReference type="Proteomes" id="UP000604046">
    <property type="component" value="Unassembled WGS sequence"/>
</dbReference>
<protein>
    <recommendedName>
        <fullName evidence="4">Methyltransferase FkbM domain-containing protein</fullName>
    </recommendedName>
</protein>
<name>A0A812R439_9DINO</name>